<accession>D2V637</accession>
<feature type="binding site" evidence="9">
    <location>
        <position position="85"/>
    </location>
    <ligand>
        <name>[4Fe-4S] cluster</name>
        <dbReference type="ChEBI" id="CHEBI:49883"/>
        <label>1</label>
    </ligand>
</feature>
<dbReference type="SFLD" id="SFLDG01058">
    <property type="entry name" value="lipoyl_synthase_like"/>
    <property type="match status" value="1"/>
</dbReference>
<comment type="catalytic activity">
    <reaction evidence="8 9">
        <text>[[Fe-S] cluster scaffold protein carrying a second [4Fe-4S](2+) cluster] + N(6)-octanoyl-L-lysyl-[protein] + 2 oxidized [2Fe-2S]-[ferredoxin] + 2 S-adenosyl-L-methionine + 4 H(+) = [[Fe-S] cluster scaffold protein] + N(6)-[(R)-dihydrolipoyl]-L-lysyl-[protein] + 4 Fe(3+) + 2 hydrogen sulfide + 2 5'-deoxyadenosine + 2 L-methionine + 2 reduced [2Fe-2S]-[ferredoxin]</text>
        <dbReference type="Rhea" id="RHEA:16585"/>
        <dbReference type="Rhea" id="RHEA-COMP:9928"/>
        <dbReference type="Rhea" id="RHEA-COMP:10000"/>
        <dbReference type="Rhea" id="RHEA-COMP:10001"/>
        <dbReference type="Rhea" id="RHEA-COMP:10475"/>
        <dbReference type="Rhea" id="RHEA-COMP:14568"/>
        <dbReference type="Rhea" id="RHEA-COMP:14569"/>
        <dbReference type="ChEBI" id="CHEBI:15378"/>
        <dbReference type="ChEBI" id="CHEBI:17319"/>
        <dbReference type="ChEBI" id="CHEBI:29034"/>
        <dbReference type="ChEBI" id="CHEBI:29919"/>
        <dbReference type="ChEBI" id="CHEBI:33722"/>
        <dbReference type="ChEBI" id="CHEBI:33737"/>
        <dbReference type="ChEBI" id="CHEBI:33738"/>
        <dbReference type="ChEBI" id="CHEBI:57844"/>
        <dbReference type="ChEBI" id="CHEBI:59789"/>
        <dbReference type="ChEBI" id="CHEBI:78809"/>
        <dbReference type="ChEBI" id="CHEBI:83100"/>
        <dbReference type="EC" id="2.8.1.8"/>
    </reaction>
</comment>
<comment type="function">
    <text evidence="9">Catalyzes the radical-mediated insertion of two sulfur atoms into the C-6 and C-8 positions of the octanoyl moiety bound to the lipoyl domains of lipoate-dependent enzymes, thereby converting the octanoylated domains into lipoylated derivatives.</text>
</comment>
<reference evidence="11 12" key="1">
    <citation type="journal article" date="2010" name="Cell">
        <title>The genome of Naegleria gruberi illuminates early eukaryotic versatility.</title>
        <authorList>
            <person name="Fritz-Laylin L.K."/>
            <person name="Prochnik S.E."/>
            <person name="Ginger M.L."/>
            <person name="Dacks J.B."/>
            <person name="Carpenter M.L."/>
            <person name="Field M.C."/>
            <person name="Kuo A."/>
            <person name="Paredez A."/>
            <person name="Chapman J."/>
            <person name="Pham J."/>
            <person name="Shu S."/>
            <person name="Neupane R."/>
            <person name="Cipriano M."/>
            <person name="Mancuso J."/>
            <person name="Tu H."/>
            <person name="Salamov A."/>
            <person name="Lindquist E."/>
            <person name="Shapiro H."/>
            <person name="Lucas S."/>
            <person name="Grigoriev I.V."/>
            <person name="Cande W.Z."/>
            <person name="Fulton C."/>
            <person name="Rokhsar D.S."/>
            <person name="Dawson S.C."/>
        </authorList>
    </citation>
    <scope>NUCLEOTIDE SEQUENCE [LARGE SCALE GENOMIC DNA]</scope>
    <source>
        <strain evidence="11 12">NEG-M</strain>
    </source>
</reference>
<dbReference type="PANTHER" id="PTHR10949">
    <property type="entry name" value="LIPOYL SYNTHASE"/>
    <property type="match status" value="1"/>
</dbReference>
<dbReference type="NCBIfam" id="NF004019">
    <property type="entry name" value="PRK05481.1"/>
    <property type="match status" value="1"/>
</dbReference>
<dbReference type="InterPro" id="IPR006638">
    <property type="entry name" value="Elp3/MiaA/NifB-like_rSAM"/>
</dbReference>
<dbReference type="InParanoid" id="D2V637"/>
<keyword evidence="2 9" id="KW-0808">Transferase</keyword>
<dbReference type="FunFam" id="3.20.20.70:FF:000036">
    <property type="entry name" value="Lipoyl synthase, mitochondrial"/>
    <property type="match status" value="1"/>
</dbReference>
<dbReference type="InterPro" id="IPR007197">
    <property type="entry name" value="rSAM"/>
</dbReference>
<feature type="binding site" evidence="9">
    <location>
        <position position="96"/>
    </location>
    <ligand>
        <name>[4Fe-4S] cluster</name>
        <dbReference type="ChEBI" id="CHEBI:49883"/>
        <label>1</label>
    </ligand>
</feature>
<dbReference type="OMA" id="RSCAFCQ"/>
<dbReference type="Proteomes" id="UP000006671">
    <property type="component" value="Unassembled WGS sequence"/>
</dbReference>
<name>D2V637_NAEGR</name>
<dbReference type="Gene3D" id="3.20.20.70">
    <property type="entry name" value="Aldolase class I"/>
    <property type="match status" value="1"/>
</dbReference>
<dbReference type="NCBIfam" id="NF009544">
    <property type="entry name" value="PRK12928.1"/>
    <property type="match status" value="1"/>
</dbReference>
<keyword evidence="7 9" id="KW-0496">Mitochondrion</keyword>
<dbReference type="AlphaFoldDB" id="D2V637"/>
<dbReference type="VEuPathDB" id="AmoebaDB:NAEGRDRAFT_31291"/>
<dbReference type="InterPro" id="IPR058240">
    <property type="entry name" value="rSAM_sf"/>
</dbReference>
<dbReference type="PIRSF" id="PIRSF005963">
    <property type="entry name" value="Lipoyl_synth"/>
    <property type="match status" value="1"/>
</dbReference>
<sequence>MENFQIIRSFLPKSISDADLLTKYYPALKDSDNSIRYDGKLKNVDTIRAKPRWLLSNIIPKNEESNSNYNRLRNTLSGLKLNTVCVEAKCPNIGECWGGKSQTKHQDSNINILDESNNHQMATATIMLMGDTCTRGCRFCSVKTSKCPPPLDPSEPENTADAIHKWGLEYVVLTSVDRDDLTDGGAQHFYETVQKIKEKNPKILVECLTGDFQGDLECIRKMSLSGMDVYAHNVETVEELTPQVRDYRATFRQSLKVLKLVKEFNPKLITKSSIMVGLGESDQQIFETMWELKNAGVDCITIGQYLRPTKMHMKVLEYFTPKRFELLQEIGEKVFGFKYVASGPMVRSSYRAGELFLKNLILKEQVV</sequence>
<dbReference type="GO" id="GO:0046872">
    <property type="term" value="F:metal ion binding"/>
    <property type="evidence" value="ECO:0007669"/>
    <property type="project" value="UniProtKB-KW"/>
</dbReference>
<dbReference type="UniPathway" id="UPA00538">
    <property type="reaction ID" value="UER00593"/>
</dbReference>
<dbReference type="GO" id="GO:0016992">
    <property type="term" value="F:lipoate synthase activity"/>
    <property type="evidence" value="ECO:0007669"/>
    <property type="project" value="UniProtKB-UniRule"/>
</dbReference>
<evidence type="ECO:0000313" key="11">
    <source>
        <dbReference type="EMBL" id="EFC47762.1"/>
    </source>
</evidence>
<dbReference type="eggNOG" id="KOG2672">
    <property type="taxonomic scope" value="Eukaryota"/>
</dbReference>
<keyword evidence="6 9" id="KW-0411">Iron-sulfur</keyword>
<keyword evidence="1 9" id="KW-0004">4Fe-4S</keyword>
<proteinExistence type="inferred from homology"/>
<evidence type="ECO:0000256" key="3">
    <source>
        <dbReference type="ARBA" id="ARBA00022691"/>
    </source>
</evidence>
<evidence type="ECO:0000256" key="5">
    <source>
        <dbReference type="ARBA" id="ARBA00023004"/>
    </source>
</evidence>
<dbReference type="InterPro" id="IPR013785">
    <property type="entry name" value="Aldolase_TIM"/>
</dbReference>
<dbReference type="GO" id="GO:0009249">
    <property type="term" value="P:protein lipoylation"/>
    <property type="evidence" value="ECO:0007669"/>
    <property type="project" value="UniProtKB-UniRule"/>
</dbReference>
<dbReference type="RefSeq" id="XP_002680506.1">
    <property type="nucleotide sequence ID" value="XM_002680460.1"/>
</dbReference>
<organism evidence="12">
    <name type="scientific">Naegleria gruberi</name>
    <name type="common">Amoeba</name>
    <dbReference type="NCBI Taxonomy" id="5762"/>
    <lineage>
        <taxon>Eukaryota</taxon>
        <taxon>Discoba</taxon>
        <taxon>Heterolobosea</taxon>
        <taxon>Tetramitia</taxon>
        <taxon>Eutetramitia</taxon>
        <taxon>Vahlkampfiidae</taxon>
        <taxon>Naegleria</taxon>
    </lineage>
</organism>
<protein>
    <recommendedName>
        <fullName evidence="9">Lipoyl synthase, mitochondrial</fullName>
        <ecNumber evidence="9">2.8.1.8</ecNumber>
    </recommendedName>
    <alternativeName>
        <fullName evidence="9">Lipoate synthase</fullName>
        <shortName evidence="9">LS</shortName>
        <shortName evidence="9">Lip-syn</shortName>
    </alternativeName>
    <alternativeName>
        <fullName evidence="9">Lipoic acid synthase</fullName>
    </alternativeName>
</protein>
<evidence type="ECO:0000256" key="6">
    <source>
        <dbReference type="ARBA" id="ARBA00023014"/>
    </source>
</evidence>
<feature type="binding site" evidence="9">
    <location>
        <position position="137"/>
    </location>
    <ligand>
        <name>[4Fe-4S] cluster</name>
        <dbReference type="ChEBI" id="CHEBI:49883"/>
        <label>2</label>
        <note>4Fe-4S-S-AdoMet</note>
    </ligand>
</feature>
<comment type="pathway">
    <text evidence="9">Protein modification; protein lipoylation via endogenous pathway; protein N(6)-(lipoyl)lysine from octanoyl-[acyl-carrier-protein]: step 2/2.</text>
</comment>
<evidence type="ECO:0000256" key="7">
    <source>
        <dbReference type="ARBA" id="ARBA00023128"/>
    </source>
</evidence>
<keyword evidence="4 9" id="KW-0479">Metal-binding</keyword>
<dbReference type="PANTHER" id="PTHR10949:SF0">
    <property type="entry name" value="LIPOYL SYNTHASE, MITOCHONDRIAL"/>
    <property type="match status" value="1"/>
</dbReference>
<dbReference type="GeneID" id="8861925"/>
<dbReference type="HAMAP" id="MF_00206">
    <property type="entry name" value="Lipoyl_synth"/>
    <property type="match status" value="1"/>
</dbReference>
<dbReference type="GO" id="GO:0005739">
    <property type="term" value="C:mitochondrion"/>
    <property type="evidence" value="ECO:0007669"/>
    <property type="project" value="UniProtKB-SubCell"/>
</dbReference>
<evidence type="ECO:0000259" key="10">
    <source>
        <dbReference type="PROSITE" id="PS51918"/>
    </source>
</evidence>
<dbReference type="Pfam" id="PF04055">
    <property type="entry name" value="Radical_SAM"/>
    <property type="match status" value="1"/>
</dbReference>
<feature type="domain" description="Radical SAM core" evidence="10">
    <location>
        <begin position="118"/>
        <end position="338"/>
    </location>
</feature>
<evidence type="ECO:0000256" key="2">
    <source>
        <dbReference type="ARBA" id="ARBA00022679"/>
    </source>
</evidence>
<evidence type="ECO:0000256" key="9">
    <source>
        <dbReference type="HAMAP-Rule" id="MF_03123"/>
    </source>
</evidence>
<evidence type="ECO:0000313" key="12">
    <source>
        <dbReference type="Proteomes" id="UP000006671"/>
    </source>
</evidence>
<evidence type="ECO:0000256" key="4">
    <source>
        <dbReference type="ARBA" id="ARBA00022723"/>
    </source>
</evidence>
<feature type="binding site" evidence="9">
    <location>
        <position position="140"/>
    </location>
    <ligand>
        <name>[4Fe-4S] cluster</name>
        <dbReference type="ChEBI" id="CHEBI:49883"/>
        <label>2</label>
        <note>4Fe-4S-S-AdoMet</note>
    </ligand>
</feature>
<dbReference type="STRING" id="5762.D2V637"/>
<gene>
    <name evidence="11" type="ORF">NAEGRDRAFT_31291</name>
</gene>
<dbReference type="NCBIfam" id="TIGR00510">
    <property type="entry name" value="lipA"/>
    <property type="match status" value="1"/>
</dbReference>
<keyword evidence="12" id="KW-1185">Reference proteome</keyword>
<keyword evidence="5 9" id="KW-0408">Iron</keyword>
<dbReference type="InterPro" id="IPR003698">
    <property type="entry name" value="Lipoyl_synth"/>
</dbReference>
<dbReference type="OrthoDB" id="3231at2759"/>
<comment type="similarity">
    <text evidence="9">Belongs to the radical SAM superfamily. Lipoyl synthase family.</text>
</comment>
<feature type="binding site" evidence="9">
    <location>
        <position position="349"/>
    </location>
    <ligand>
        <name>[4Fe-4S] cluster</name>
        <dbReference type="ChEBI" id="CHEBI:49883"/>
        <label>1</label>
    </ligand>
</feature>
<dbReference type="CDD" id="cd01335">
    <property type="entry name" value="Radical_SAM"/>
    <property type="match status" value="1"/>
</dbReference>
<dbReference type="KEGG" id="ngr:NAEGRDRAFT_31291"/>
<dbReference type="SMART" id="SM00729">
    <property type="entry name" value="Elp3"/>
    <property type="match status" value="1"/>
</dbReference>
<dbReference type="SUPFAM" id="SSF102114">
    <property type="entry name" value="Radical SAM enzymes"/>
    <property type="match status" value="1"/>
</dbReference>
<evidence type="ECO:0000256" key="1">
    <source>
        <dbReference type="ARBA" id="ARBA00022485"/>
    </source>
</evidence>
<keyword evidence="3 9" id="KW-0949">S-adenosyl-L-methionine</keyword>
<dbReference type="PROSITE" id="PS51918">
    <property type="entry name" value="RADICAL_SAM"/>
    <property type="match status" value="1"/>
</dbReference>
<dbReference type="EMBL" id="GG738853">
    <property type="protein sequence ID" value="EFC47762.1"/>
    <property type="molecule type" value="Genomic_DNA"/>
</dbReference>
<dbReference type="SFLD" id="SFLDS00029">
    <property type="entry name" value="Radical_SAM"/>
    <property type="match status" value="1"/>
</dbReference>
<comment type="subcellular location">
    <subcellularLocation>
        <location evidence="9">Mitochondrion</location>
    </subcellularLocation>
</comment>
<feature type="binding site" evidence="9">
    <location>
        <position position="90"/>
    </location>
    <ligand>
        <name>[4Fe-4S] cluster</name>
        <dbReference type="ChEBI" id="CHEBI:49883"/>
        <label>1</label>
    </ligand>
</feature>
<comment type="cofactor">
    <cofactor evidence="9">
        <name>[4Fe-4S] cluster</name>
        <dbReference type="ChEBI" id="CHEBI:49883"/>
    </cofactor>
    <text evidence="9">Binds 2 [4Fe-4S] clusters per subunit. One cluster is coordinated with 3 cysteines and an exchangeable S-adenosyl-L-methionine.</text>
</comment>
<dbReference type="GO" id="GO:0051539">
    <property type="term" value="F:4 iron, 4 sulfur cluster binding"/>
    <property type="evidence" value="ECO:0007669"/>
    <property type="project" value="UniProtKB-UniRule"/>
</dbReference>
<evidence type="ECO:0000256" key="8">
    <source>
        <dbReference type="ARBA" id="ARBA00047326"/>
    </source>
</evidence>
<feature type="binding site" evidence="9">
    <location>
        <position position="133"/>
    </location>
    <ligand>
        <name>[4Fe-4S] cluster</name>
        <dbReference type="ChEBI" id="CHEBI:49883"/>
        <label>2</label>
        <note>4Fe-4S-S-AdoMet</note>
    </ligand>
</feature>
<dbReference type="EC" id="2.8.1.8" evidence="9"/>
<dbReference type="FunCoup" id="D2V637">
    <property type="interactions" value="273"/>
</dbReference>
<dbReference type="SFLD" id="SFLDF00271">
    <property type="entry name" value="lipoyl_synthase"/>
    <property type="match status" value="1"/>
</dbReference>